<evidence type="ECO:0000256" key="1">
    <source>
        <dbReference type="SAM" id="MobiDB-lite"/>
    </source>
</evidence>
<organism evidence="2 3">
    <name type="scientific">Schaalia odontolytica</name>
    <dbReference type="NCBI Taxonomy" id="1660"/>
    <lineage>
        <taxon>Bacteria</taxon>
        <taxon>Bacillati</taxon>
        <taxon>Actinomycetota</taxon>
        <taxon>Actinomycetes</taxon>
        <taxon>Actinomycetales</taxon>
        <taxon>Actinomycetaceae</taxon>
        <taxon>Schaalia</taxon>
    </lineage>
</organism>
<evidence type="ECO:0000313" key="3">
    <source>
        <dbReference type="Proteomes" id="UP000234198"/>
    </source>
</evidence>
<dbReference type="Proteomes" id="UP000234198">
    <property type="component" value="Unassembled WGS sequence"/>
</dbReference>
<feature type="compositionally biased region" description="Polar residues" evidence="1">
    <location>
        <begin position="147"/>
        <end position="160"/>
    </location>
</feature>
<sequence>MRGACLNVPYGARCFLTSIRGSRVRTPVEARINTPYGARCFLTARRVALRDQGERHVGSPVVEKAPLRPASTRVGYQTFRCAYMHRRGPYAGPVTPRKSPPLPACCSTITLYSWRVTARLLTGRTDNDDTCRGLVPKRSNHHRGPHSRQTPTPHSRAQPHQSEHPHVGEPHR</sequence>
<reference evidence="2 3" key="1">
    <citation type="submission" date="2017-12" db="EMBL/GenBank/DDBJ databases">
        <title>Phylogenetic diversity of female urinary microbiome.</title>
        <authorList>
            <person name="Thomas-White K."/>
            <person name="Wolfe A.J."/>
        </authorList>
    </citation>
    <scope>NUCLEOTIDE SEQUENCE [LARGE SCALE GENOMIC DNA]</scope>
    <source>
        <strain evidence="2 3">UMB0018</strain>
    </source>
</reference>
<comment type="caution">
    <text evidence="2">The sequence shown here is derived from an EMBL/GenBank/DDBJ whole genome shotgun (WGS) entry which is preliminary data.</text>
</comment>
<name>A0A2I1HZK1_9ACTO</name>
<evidence type="ECO:0000313" key="2">
    <source>
        <dbReference type="EMBL" id="PKY64315.1"/>
    </source>
</evidence>
<feature type="compositionally biased region" description="Basic and acidic residues" evidence="1">
    <location>
        <begin position="161"/>
        <end position="172"/>
    </location>
</feature>
<proteinExistence type="predicted"/>
<gene>
    <name evidence="2" type="ORF">CYJ22_06975</name>
</gene>
<accession>A0A2I1HZK1</accession>
<protein>
    <submittedName>
        <fullName evidence="2">Uncharacterized protein</fullName>
    </submittedName>
</protein>
<dbReference type="AlphaFoldDB" id="A0A2I1HZK1"/>
<dbReference type="EMBL" id="PKKM01000008">
    <property type="protein sequence ID" value="PKY64315.1"/>
    <property type="molecule type" value="Genomic_DNA"/>
</dbReference>
<feature type="region of interest" description="Disordered" evidence="1">
    <location>
        <begin position="125"/>
        <end position="172"/>
    </location>
</feature>